<sequence>MRFSIATSIAALSALASAGAASIETATVTDLSIRDNNGIQSASFTLQGVKCSVSSGAEIADGKEVKCGTSQYQFGLSGSNSDYTLSVSKDLGTGAGITGTTKAAVYCHAGGNGANDFVCSQTGQITVTLK</sequence>
<gene>
    <name evidence="8" type="ORF">IWX90DRAFT_488786</name>
</gene>
<proteinExistence type="predicted"/>
<dbReference type="InterPro" id="IPR032382">
    <property type="entry name" value="AltA1"/>
</dbReference>
<accession>A0ABR1XKJ1</accession>
<feature type="disulfide bond" evidence="5">
    <location>
        <begin position="107"/>
        <end position="119"/>
    </location>
</feature>
<evidence type="ECO:0000259" key="7">
    <source>
        <dbReference type="PROSITE" id="PS51895"/>
    </source>
</evidence>
<reference evidence="8 9" key="1">
    <citation type="journal article" date="2022" name="G3 (Bethesda)">
        <title>Enemy or ally: a genomic approach to elucidate the lifestyle of Phyllosticta citrichinaensis.</title>
        <authorList>
            <person name="Buijs V.A."/>
            <person name="Groenewald J.Z."/>
            <person name="Haridas S."/>
            <person name="LaButti K.M."/>
            <person name="Lipzen A."/>
            <person name="Martin F.M."/>
            <person name="Barry K."/>
            <person name="Grigoriev I.V."/>
            <person name="Crous P.W."/>
            <person name="Seidl M.F."/>
        </authorList>
    </citation>
    <scope>NUCLEOTIDE SEQUENCE [LARGE SCALE GENOMIC DNA]</scope>
    <source>
        <strain evidence="8 9">CBS 129764</strain>
    </source>
</reference>
<evidence type="ECO:0000256" key="4">
    <source>
        <dbReference type="ARBA" id="ARBA00023157"/>
    </source>
</evidence>
<feature type="domain" description="AA1-like" evidence="7">
    <location>
        <begin position="21"/>
        <end position="130"/>
    </location>
</feature>
<evidence type="ECO:0000256" key="3">
    <source>
        <dbReference type="ARBA" id="ARBA00022729"/>
    </source>
</evidence>
<dbReference type="Gene3D" id="2.40.350.20">
    <property type="match status" value="1"/>
</dbReference>
<keyword evidence="4 5" id="KW-1015">Disulfide bond</keyword>
<comment type="subcellular location">
    <subcellularLocation>
        <location evidence="1">Secreted</location>
    </subcellularLocation>
</comment>
<keyword evidence="2" id="KW-0964">Secreted</keyword>
<evidence type="ECO:0000313" key="9">
    <source>
        <dbReference type="Proteomes" id="UP001456524"/>
    </source>
</evidence>
<feature type="chain" id="PRO_5047052858" description="AA1-like domain-containing protein" evidence="6">
    <location>
        <begin position="21"/>
        <end position="130"/>
    </location>
</feature>
<evidence type="ECO:0000313" key="8">
    <source>
        <dbReference type="EMBL" id="KAK8159303.1"/>
    </source>
</evidence>
<evidence type="ECO:0000256" key="1">
    <source>
        <dbReference type="ARBA" id="ARBA00004613"/>
    </source>
</evidence>
<dbReference type="Pfam" id="PF16541">
    <property type="entry name" value="AltA1"/>
    <property type="match status" value="1"/>
</dbReference>
<name>A0ABR1XKJ1_9PEZI</name>
<comment type="caution">
    <text evidence="5">Lacks conserved residue(s) required for the propagation of feature annotation.</text>
</comment>
<dbReference type="EMBL" id="JBBWUH010000008">
    <property type="protein sequence ID" value="KAK8159303.1"/>
    <property type="molecule type" value="Genomic_DNA"/>
</dbReference>
<comment type="caution">
    <text evidence="8">The sequence shown here is derived from an EMBL/GenBank/DDBJ whole genome shotgun (WGS) entry which is preliminary data.</text>
</comment>
<keyword evidence="9" id="KW-1185">Reference proteome</keyword>
<dbReference type="Proteomes" id="UP001456524">
    <property type="component" value="Unassembled WGS sequence"/>
</dbReference>
<evidence type="ECO:0000256" key="2">
    <source>
        <dbReference type="ARBA" id="ARBA00022525"/>
    </source>
</evidence>
<dbReference type="PROSITE" id="PS51895">
    <property type="entry name" value="AA1"/>
    <property type="match status" value="1"/>
</dbReference>
<evidence type="ECO:0000256" key="5">
    <source>
        <dbReference type="PROSITE-ProRule" id="PRU01243"/>
    </source>
</evidence>
<evidence type="ECO:0000256" key="6">
    <source>
        <dbReference type="SAM" id="SignalP"/>
    </source>
</evidence>
<feature type="signal peptide" evidence="6">
    <location>
        <begin position="1"/>
        <end position="20"/>
    </location>
</feature>
<protein>
    <recommendedName>
        <fullName evidence="7">AA1-like domain-containing protein</fullName>
    </recommendedName>
</protein>
<keyword evidence="3 6" id="KW-0732">Signal</keyword>
<organism evidence="8 9">
    <name type="scientific">Phyllosticta citrichinensis</name>
    <dbReference type="NCBI Taxonomy" id="1130410"/>
    <lineage>
        <taxon>Eukaryota</taxon>
        <taxon>Fungi</taxon>
        <taxon>Dikarya</taxon>
        <taxon>Ascomycota</taxon>
        <taxon>Pezizomycotina</taxon>
        <taxon>Dothideomycetes</taxon>
        <taxon>Dothideomycetes incertae sedis</taxon>
        <taxon>Botryosphaeriales</taxon>
        <taxon>Phyllostictaceae</taxon>
        <taxon>Phyllosticta</taxon>
    </lineage>
</organism>